<keyword evidence="3" id="KW-1185">Reference proteome</keyword>
<protein>
    <submittedName>
        <fullName evidence="2">Leucyl aminopeptidase (Aminopeptidase T)</fullName>
    </submittedName>
</protein>
<keyword evidence="2" id="KW-0031">Aminopeptidase</keyword>
<keyword evidence="1" id="KW-0479">Metal-binding</keyword>
<accession>A0A062V3F9</accession>
<comment type="caution">
    <text evidence="2">The sequence shown here is derived from an EMBL/GenBank/DDBJ whole genome shotgun (WGS) entry which is preliminary data.</text>
</comment>
<dbReference type="OrthoDB" id="371826at2157"/>
<keyword evidence="2" id="KW-0645">Protease</keyword>
<dbReference type="Proteomes" id="UP000027153">
    <property type="component" value="Unassembled WGS sequence"/>
</dbReference>
<name>A0A062V3F9_9EURY</name>
<gene>
    <name evidence="2" type="ORF">ANME2D_03269</name>
</gene>
<evidence type="ECO:0000313" key="3">
    <source>
        <dbReference type="Proteomes" id="UP000027153"/>
    </source>
</evidence>
<dbReference type="GO" id="GO:0006508">
    <property type="term" value="P:proteolysis"/>
    <property type="evidence" value="ECO:0007669"/>
    <property type="project" value="InterPro"/>
</dbReference>
<evidence type="ECO:0000256" key="1">
    <source>
        <dbReference type="ARBA" id="ARBA00022723"/>
    </source>
</evidence>
<dbReference type="GO" id="GO:0004177">
    <property type="term" value="F:aminopeptidase activity"/>
    <property type="evidence" value="ECO:0007669"/>
    <property type="project" value="UniProtKB-KW"/>
</dbReference>
<evidence type="ECO:0000313" key="2">
    <source>
        <dbReference type="EMBL" id="KCZ70354.1"/>
    </source>
</evidence>
<dbReference type="GO" id="GO:0046872">
    <property type="term" value="F:metal ion binding"/>
    <property type="evidence" value="ECO:0007669"/>
    <property type="project" value="UniProtKB-KW"/>
</dbReference>
<proteinExistence type="predicted"/>
<dbReference type="AlphaFoldDB" id="A0A062V3F9"/>
<dbReference type="PANTHER" id="PTHR34448">
    <property type="entry name" value="AMINOPEPTIDASE"/>
    <property type="match status" value="1"/>
</dbReference>
<reference evidence="2 3" key="1">
    <citation type="journal article" date="2013" name="Nature">
        <title>Anaerobic oxidation of methane coupled to nitrate reduction in a novel archaeal lineage.</title>
        <authorList>
            <person name="Haroon M.F."/>
            <person name="Hu S."/>
            <person name="Shi Y."/>
            <person name="Imelfort M."/>
            <person name="Keller J."/>
            <person name="Hugenholtz P."/>
            <person name="Yuan Z."/>
            <person name="Tyson G.W."/>
        </authorList>
    </citation>
    <scope>NUCLEOTIDE SEQUENCE [LARGE SCALE GENOMIC DNA]</scope>
    <source>
        <strain evidence="2 3">ANME-2d</strain>
    </source>
</reference>
<dbReference type="RefSeq" id="WP_048093849.1">
    <property type="nucleotide sequence ID" value="NZ_JMIY01000008.1"/>
</dbReference>
<dbReference type="InterPro" id="IPR052170">
    <property type="entry name" value="M29_Exopeptidase"/>
</dbReference>
<dbReference type="Pfam" id="PF26233">
    <property type="entry name" value="NicX"/>
    <property type="match status" value="1"/>
</dbReference>
<dbReference type="EMBL" id="JMIY01000008">
    <property type="protein sequence ID" value="KCZ70354.1"/>
    <property type="molecule type" value="Genomic_DNA"/>
</dbReference>
<dbReference type="PANTHER" id="PTHR34448:SF1">
    <property type="entry name" value="BLL6088 PROTEIN"/>
    <property type="match status" value="1"/>
</dbReference>
<sequence length="309" mass="33104">MIDKGASKVMECFGVKRGENVLIVVDTATPVAIGRSLFKAALDLGCEVILMTILPRTRHGEEPPAAVAEAMKSADVVLAPTTYSLTHTQAKINACKAGARVASMPGITEEMMTSGGMTADYNNIRDTAIRLSMRLENIREVRVTTESGTDIVFNLEGCRWMMDTGLCHEPGCSANLPAGELYIAPKDANGIFVVDGSMSGFGVLDSPLEFTVRNRYVVGIKGKHADKLNSILNRVGEKARNIAELGIGINPEARLIGNVLEDEKVGGTVHIALGDNSSFGGDVIAGIHLDGIIKKPSIFLDEEKFIFEL</sequence>
<dbReference type="InterPro" id="IPR058739">
    <property type="entry name" value="NicX"/>
</dbReference>
<organism evidence="2 3">
    <name type="scientific">Candidatus Methanoperedens nitratireducens</name>
    <dbReference type="NCBI Taxonomy" id="1392998"/>
    <lineage>
        <taxon>Archaea</taxon>
        <taxon>Methanobacteriati</taxon>
        <taxon>Methanobacteriota</taxon>
        <taxon>Stenosarchaea group</taxon>
        <taxon>Methanomicrobia</taxon>
        <taxon>Methanosarcinales</taxon>
        <taxon>ANME-2 cluster</taxon>
        <taxon>Candidatus Methanoperedentaceae</taxon>
        <taxon>Candidatus Methanoperedens</taxon>
    </lineage>
</organism>
<keyword evidence="2" id="KW-0378">Hydrolase</keyword>
<dbReference type="SUPFAM" id="SSF144052">
    <property type="entry name" value="Thermophilic metalloprotease-like"/>
    <property type="match status" value="1"/>
</dbReference>